<proteinExistence type="predicted"/>
<evidence type="ECO:0000313" key="1">
    <source>
        <dbReference type="EMBL" id="MFH0273137.1"/>
    </source>
</evidence>
<gene>
    <name evidence="1" type="ORF">ACGRHZ_17840</name>
</gene>
<evidence type="ECO:0000313" key="2">
    <source>
        <dbReference type="Proteomes" id="UP001607221"/>
    </source>
</evidence>
<protein>
    <recommendedName>
        <fullName evidence="3">Zinc finger/thioredoxin putative domain-containing protein</fullName>
    </recommendedName>
</protein>
<sequence length="171" mass="18778">MKHPNPVRGYIQCPQCPEVATVHQVGEGELIATGNTPKNSRNIGLKYYKCPKCGNSSISKSCDEFINQNMHTEQPEPTLEPFKSNNKDELFNALESVKQDNPTTVIDVKAQASNDEALSGDIVTEQGVKPALKTQSNQTLKRISIALALLAFALWSVSKLLPPQQEEKTSV</sequence>
<reference evidence="1 2" key="1">
    <citation type="submission" date="2024-10" db="EMBL/GenBank/DDBJ databases">
        <authorList>
            <person name="Yibar A."/>
            <person name="Saticioglu I.B."/>
            <person name="Duman M."/>
            <person name="Ajmi N."/>
            <person name="Gurler F."/>
            <person name="Ay H."/>
            <person name="Onuk E."/>
            <person name="Guler S."/>
            <person name="Romalde J.L."/>
        </authorList>
    </citation>
    <scope>NUCLEOTIDE SEQUENCE [LARGE SCALE GENOMIC DNA]</scope>
    <source>
        <strain evidence="1 2">1-TCBS-A</strain>
    </source>
</reference>
<keyword evidence="2" id="KW-1185">Reference proteome</keyword>
<name>A0ABW7JA83_9VIBR</name>
<dbReference type="EMBL" id="JBIHSE010000002">
    <property type="protein sequence ID" value="MFH0273137.1"/>
    <property type="molecule type" value="Genomic_DNA"/>
</dbReference>
<accession>A0ABW7JA83</accession>
<evidence type="ECO:0008006" key="3">
    <source>
        <dbReference type="Google" id="ProtNLM"/>
    </source>
</evidence>
<comment type="caution">
    <text evidence="1">The sequence shown here is derived from an EMBL/GenBank/DDBJ whole genome shotgun (WGS) entry which is preliminary data.</text>
</comment>
<dbReference type="Proteomes" id="UP001607221">
    <property type="component" value="Unassembled WGS sequence"/>
</dbReference>
<dbReference type="RefSeq" id="WP_394632519.1">
    <property type="nucleotide sequence ID" value="NZ_JBIHSE010000002.1"/>
</dbReference>
<organism evidence="1 2">
    <name type="scientific">Vibrio jasicida</name>
    <dbReference type="NCBI Taxonomy" id="766224"/>
    <lineage>
        <taxon>Bacteria</taxon>
        <taxon>Pseudomonadati</taxon>
        <taxon>Pseudomonadota</taxon>
        <taxon>Gammaproteobacteria</taxon>
        <taxon>Vibrionales</taxon>
        <taxon>Vibrionaceae</taxon>
        <taxon>Vibrio</taxon>
    </lineage>
</organism>